<evidence type="ECO:0000313" key="2">
    <source>
        <dbReference type="Proteomes" id="UP001060215"/>
    </source>
</evidence>
<organism evidence="1 2">
    <name type="scientific">Camellia lanceoleosa</name>
    <dbReference type="NCBI Taxonomy" id="1840588"/>
    <lineage>
        <taxon>Eukaryota</taxon>
        <taxon>Viridiplantae</taxon>
        <taxon>Streptophyta</taxon>
        <taxon>Embryophyta</taxon>
        <taxon>Tracheophyta</taxon>
        <taxon>Spermatophyta</taxon>
        <taxon>Magnoliopsida</taxon>
        <taxon>eudicotyledons</taxon>
        <taxon>Gunneridae</taxon>
        <taxon>Pentapetalae</taxon>
        <taxon>asterids</taxon>
        <taxon>Ericales</taxon>
        <taxon>Theaceae</taxon>
        <taxon>Camellia</taxon>
    </lineage>
</organism>
<name>A0ACC0HYG1_9ERIC</name>
<comment type="caution">
    <text evidence="1">The sequence shown here is derived from an EMBL/GenBank/DDBJ whole genome shotgun (WGS) entry which is preliminary data.</text>
</comment>
<protein>
    <submittedName>
        <fullName evidence="1">Uncharacterized protein</fullName>
    </submittedName>
</protein>
<sequence length="117" mass="13127">MVQIGYLSSNVGSSTELKMLEISWFHTTLVSCDPHQISRNSLQMLSETVMLNDPAGSDQQQCIKSEKEMDQAKQENVTLPAENATGSKSGKPKINGVFKHRENLHREFKAPTQMEFT</sequence>
<reference evidence="1 2" key="1">
    <citation type="journal article" date="2022" name="Plant J.">
        <title>Chromosome-level genome of Camellia lanceoleosa provides a valuable resource for understanding genome evolution and self-incompatibility.</title>
        <authorList>
            <person name="Gong W."/>
            <person name="Xiao S."/>
            <person name="Wang L."/>
            <person name="Liao Z."/>
            <person name="Chang Y."/>
            <person name="Mo W."/>
            <person name="Hu G."/>
            <person name="Li W."/>
            <person name="Zhao G."/>
            <person name="Zhu H."/>
            <person name="Hu X."/>
            <person name="Ji K."/>
            <person name="Xiang X."/>
            <person name="Song Q."/>
            <person name="Yuan D."/>
            <person name="Jin S."/>
            <person name="Zhang L."/>
        </authorList>
    </citation>
    <scope>NUCLEOTIDE SEQUENCE [LARGE SCALE GENOMIC DNA]</scope>
    <source>
        <strain evidence="1">SQ_2022a</strain>
    </source>
</reference>
<gene>
    <name evidence="1" type="ORF">LOK49_LG04G00557</name>
</gene>
<keyword evidence="2" id="KW-1185">Reference proteome</keyword>
<proteinExistence type="predicted"/>
<evidence type="ECO:0000313" key="1">
    <source>
        <dbReference type="EMBL" id="KAI8018050.1"/>
    </source>
</evidence>
<dbReference type="EMBL" id="CM045759">
    <property type="protein sequence ID" value="KAI8018050.1"/>
    <property type="molecule type" value="Genomic_DNA"/>
</dbReference>
<dbReference type="Proteomes" id="UP001060215">
    <property type="component" value="Chromosome 2"/>
</dbReference>
<accession>A0ACC0HYG1</accession>